<protein>
    <submittedName>
        <fullName evidence="1">Uncharacterized protein</fullName>
    </submittedName>
</protein>
<evidence type="ECO:0000313" key="1">
    <source>
        <dbReference type="EMBL" id="KAK7497171.1"/>
    </source>
</evidence>
<comment type="caution">
    <text evidence="1">The sequence shown here is derived from an EMBL/GenBank/DDBJ whole genome shotgun (WGS) entry which is preliminary data.</text>
</comment>
<accession>A0ABD0LCG1</accession>
<evidence type="ECO:0000313" key="2">
    <source>
        <dbReference type="Proteomes" id="UP001519460"/>
    </source>
</evidence>
<keyword evidence="2" id="KW-1185">Reference proteome</keyword>
<sequence length="168" mass="18608">MINRDEMFRWENVALQVLEPSASDRSKPNCLLCDGHYVPRVSTIPLTHPPSLKQSRSGPCSSRVCWLPAAVNHSFHSPRDPSVQSVLLNIAALSLTSFPVVRTASWTRPPPFSEAAFYFWHTLASRAAIFGRARAILVVAGAIYSGKVFTRNDSCLRHCTLCSTRPTV</sequence>
<dbReference type="AlphaFoldDB" id="A0ABD0LCG1"/>
<dbReference type="EMBL" id="JACVVK020000060">
    <property type="protein sequence ID" value="KAK7497171.1"/>
    <property type="molecule type" value="Genomic_DNA"/>
</dbReference>
<name>A0ABD0LCG1_9CAEN</name>
<reference evidence="1 2" key="1">
    <citation type="journal article" date="2023" name="Sci. Data">
        <title>Genome assembly of the Korean intertidal mud-creeper Batillaria attramentaria.</title>
        <authorList>
            <person name="Patra A.K."/>
            <person name="Ho P.T."/>
            <person name="Jun S."/>
            <person name="Lee S.J."/>
            <person name="Kim Y."/>
            <person name="Won Y.J."/>
        </authorList>
    </citation>
    <scope>NUCLEOTIDE SEQUENCE [LARGE SCALE GENOMIC DNA]</scope>
    <source>
        <strain evidence="1">Wonlab-2016</strain>
    </source>
</reference>
<gene>
    <name evidence="1" type="ORF">BaRGS_00011465</name>
</gene>
<proteinExistence type="predicted"/>
<dbReference type="Proteomes" id="UP001519460">
    <property type="component" value="Unassembled WGS sequence"/>
</dbReference>
<organism evidence="1 2">
    <name type="scientific">Batillaria attramentaria</name>
    <dbReference type="NCBI Taxonomy" id="370345"/>
    <lineage>
        <taxon>Eukaryota</taxon>
        <taxon>Metazoa</taxon>
        <taxon>Spiralia</taxon>
        <taxon>Lophotrochozoa</taxon>
        <taxon>Mollusca</taxon>
        <taxon>Gastropoda</taxon>
        <taxon>Caenogastropoda</taxon>
        <taxon>Sorbeoconcha</taxon>
        <taxon>Cerithioidea</taxon>
        <taxon>Batillariidae</taxon>
        <taxon>Batillaria</taxon>
    </lineage>
</organism>